<evidence type="ECO:0000256" key="10">
    <source>
        <dbReference type="ARBA" id="ARBA00022777"/>
    </source>
</evidence>
<dbReference type="InterPro" id="IPR011009">
    <property type="entry name" value="Kinase-like_dom_sf"/>
</dbReference>
<dbReference type="AlphaFoldDB" id="A0A6A6L6C3"/>
<evidence type="ECO:0000256" key="2">
    <source>
        <dbReference type="ARBA" id="ARBA00002322"/>
    </source>
</evidence>
<dbReference type="InterPro" id="IPR019793">
    <property type="entry name" value="Peroxidases_heam-ligand_BS"/>
</dbReference>
<keyword evidence="8 18" id="KW-0479">Metal-binding</keyword>
<dbReference type="GO" id="GO:0005737">
    <property type="term" value="C:cytoplasm"/>
    <property type="evidence" value="ECO:0007669"/>
    <property type="project" value="TreeGrafter"/>
</dbReference>
<feature type="binding site" evidence="18">
    <location>
        <position position="663"/>
    </location>
    <ligand>
        <name>Ca(2+)</name>
        <dbReference type="ChEBI" id="CHEBI:29108"/>
        <label>1</label>
    </ligand>
</feature>
<evidence type="ECO:0000256" key="11">
    <source>
        <dbReference type="ARBA" id="ARBA00022840"/>
    </source>
</evidence>
<dbReference type="PROSITE" id="PS50011">
    <property type="entry name" value="PROTEIN_KINASE_DOM"/>
    <property type="match status" value="1"/>
</dbReference>
<dbReference type="GO" id="GO:0046872">
    <property type="term" value="F:metal ion binding"/>
    <property type="evidence" value="ECO:0007669"/>
    <property type="project" value="UniProtKB-KW"/>
</dbReference>
<comment type="catalytic activity">
    <reaction evidence="16">
        <text>L-seryl-[protein] + ATP = O-phospho-L-seryl-[protein] + ADP + H(+)</text>
        <dbReference type="Rhea" id="RHEA:17989"/>
        <dbReference type="Rhea" id="RHEA-COMP:9863"/>
        <dbReference type="Rhea" id="RHEA-COMP:11604"/>
        <dbReference type="ChEBI" id="CHEBI:15378"/>
        <dbReference type="ChEBI" id="CHEBI:29999"/>
        <dbReference type="ChEBI" id="CHEBI:30616"/>
        <dbReference type="ChEBI" id="CHEBI:83421"/>
        <dbReference type="ChEBI" id="CHEBI:456216"/>
        <dbReference type="EC" id="2.7.11.25"/>
    </reaction>
</comment>
<feature type="binding site" evidence="18">
    <location>
        <position position="841"/>
    </location>
    <ligand>
        <name>Ca(2+)</name>
        <dbReference type="ChEBI" id="CHEBI:29108"/>
        <label>2</label>
    </ligand>
</feature>
<dbReference type="SMART" id="SM00220">
    <property type="entry name" value="S_TKc"/>
    <property type="match status" value="1"/>
</dbReference>
<dbReference type="InterPro" id="IPR000823">
    <property type="entry name" value="Peroxidase_pln"/>
</dbReference>
<evidence type="ECO:0000259" key="22">
    <source>
        <dbReference type="PROSITE" id="PS50011"/>
    </source>
</evidence>
<dbReference type="InterPro" id="IPR050538">
    <property type="entry name" value="MAP_kinase_kinase_kinase"/>
</dbReference>
<keyword evidence="6" id="KW-0349">Heme</keyword>
<evidence type="ECO:0000256" key="5">
    <source>
        <dbReference type="ARBA" id="ARBA00022559"/>
    </source>
</evidence>
<feature type="binding site" evidence="20">
    <location>
        <position position="362"/>
    </location>
    <ligand>
        <name>ATP</name>
        <dbReference type="ChEBI" id="CHEBI:30616"/>
    </ligand>
</feature>
<dbReference type="PANTHER" id="PTHR48016:SF5">
    <property type="entry name" value="MITOGEN-ACTIVATED PROTEIN KINASE KINASE KINASE 5"/>
    <property type="match status" value="1"/>
</dbReference>
<feature type="compositionally biased region" description="Polar residues" evidence="21">
    <location>
        <begin position="634"/>
        <end position="645"/>
    </location>
</feature>
<evidence type="ECO:0000256" key="6">
    <source>
        <dbReference type="ARBA" id="ARBA00022617"/>
    </source>
</evidence>
<dbReference type="PROSITE" id="PS00435">
    <property type="entry name" value="PEROXIDASE_1"/>
    <property type="match status" value="1"/>
</dbReference>
<dbReference type="PRINTS" id="PR00461">
    <property type="entry name" value="PLPEROXIDASE"/>
</dbReference>
<keyword evidence="12" id="KW-0560">Oxidoreductase</keyword>
<dbReference type="GO" id="GO:0005524">
    <property type="term" value="F:ATP binding"/>
    <property type="evidence" value="ECO:0007669"/>
    <property type="project" value="UniProtKB-UniRule"/>
</dbReference>
<evidence type="ECO:0000256" key="12">
    <source>
        <dbReference type="ARBA" id="ARBA00023002"/>
    </source>
</evidence>
<dbReference type="InterPro" id="IPR033905">
    <property type="entry name" value="Secretory_peroxidase"/>
</dbReference>
<evidence type="ECO:0000256" key="14">
    <source>
        <dbReference type="ARBA" id="ARBA00023157"/>
    </source>
</evidence>
<feature type="compositionally biased region" description="Pro residues" evidence="21">
    <location>
        <begin position="122"/>
        <end position="132"/>
    </location>
</feature>
<feature type="compositionally biased region" description="Low complexity" evidence="21">
    <location>
        <begin position="98"/>
        <end position="121"/>
    </location>
</feature>
<evidence type="ECO:0000256" key="15">
    <source>
        <dbReference type="ARBA" id="ARBA00047559"/>
    </source>
</evidence>
<dbReference type="Gene3D" id="1.10.510.10">
    <property type="entry name" value="Transferase(Phosphotransferase) domain 1"/>
    <property type="match status" value="1"/>
</dbReference>
<dbReference type="GO" id="GO:0004709">
    <property type="term" value="F:MAP kinase kinase kinase activity"/>
    <property type="evidence" value="ECO:0007669"/>
    <property type="project" value="UniProtKB-EC"/>
</dbReference>
<keyword evidence="10" id="KW-0418">Kinase</keyword>
<feature type="compositionally biased region" description="Polar residues" evidence="21">
    <location>
        <begin position="284"/>
        <end position="296"/>
    </location>
</feature>
<feature type="region of interest" description="Disordered" evidence="21">
    <location>
        <begin position="623"/>
        <end position="645"/>
    </location>
</feature>
<dbReference type="FunFam" id="1.10.420.10:FF:000001">
    <property type="entry name" value="Peroxidase"/>
    <property type="match status" value="1"/>
</dbReference>
<dbReference type="PRINTS" id="PR00458">
    <property type="entry name" value="PEROXIDASE"/>
</dbReference>
<comment type="catalytic activity">
    <reaction evidence="1">
        <text>2 a phenolic donor + H2O2 = 2 a phenolic radical donor + 2 H2O</text>
        <dbReference type="Rhea" id="RHEA:56136"/>
        <dbReference type="ChEBI" id="CHEBI:15377"/>
        <dbReference type="ChEBI" id="CHEBI:16240"/>
        <dbReference type="ChEBI" id="CHEBI:139520"/>
        <dbReference type="ChEBI" id="CHEBI:139521"/>
        <dbReference type="EC" id="1.11.1.7"/>
    </reaction>
</comment>
<evidence type="ECO:0000259" key="23">
    <source>
        <dbReference type="PROSITE" id="PS50873"/>
    </source>
</evidence>
<feature type="region of interest" description="Disordered" evidence="21">
    <location>
        <begin position="1"/>
        <end position="181"/>
    </location>
</feature>
<dbReference type="Pfam" id="PF00069">
    <property type="entry name" value="Pkinase"/>
    <property type="match status" value="1"/>
</dbReference>
<feature type="disulfide bond" evidence="19">
    <location>
        <begin position="788"/>
        <end position="820"/>
    </location>
</feature>
<accession>A0A6A6L6C3</accession>
<feature type="domain" description="Plant heme peroxidase family profile" evidence="23">
    <location>
        <begin position="663"/>
        <end position="910"/>
    </location>
</feature>
<proteinExistence type="inferred from homology"/>
<feature type="binding site" evidence="18">
    <location>
        <position position="834"/>
    </location>
    <ligand>
        <name>Ca(2+)</name>
        <dbReference type="ChEBI" id="CHEBI:29108"/>
        <label>2</label>
    </ligand>
</feature>
<protein>
    <submittedName>
        <fullName evidence="24">Uncharacterized protein</fullName>
    </submittedName>
</protein>
<feature type="domain" description="Protein kinase" evidence="22">
    <location>
        <begin position="333"/>
        <end position="594"/>
    </location>
</feature>
<keyword evidence="9 20" id="KW-0547">Nucleotide-binding</keyword>
<evidence type="ECO:0000256" key="3">
    <source>
        <dbReference type="ARBA" id="ARBA00006529"/>
    </source>
</evidence>
<dbReference type="SUPFAM" id="SSF48113">
    <property type="entry name" value="Heme-dependent peroxidases"/>
    <property type="match status" value="1"/>
</dbReference>
<comment type="cofactor">
    <cofactor evidence="18">
        <name>heme b</name>
        <dbReference type="ChEBI" id="CHEBI:60344"/>
    </cofactor>
    <text evidence="18">Binds 1 heme b (iron(II)-protoporphyrin IX) group per subunit.</text>
</comment>
<dbReference type="PROSITE" id="PS50873">
    <property type="entry name" value="PEROXIDASE_4"/>
    <property type="match status" value="1"/>
</dbReference>
<keyword evidence="5" id="KW-0575">Peroxidase</keyword>
<comment type="similarity">
    <text evidence="4">Belongs to the peroxidase family. Ascorbate peroxidase subfamily.</text>
</comment>
<evidence type="ECO:0000256" key="20">
    <source>
        <dbReference type="PROSITE-ProRule" id="PRU10141"/>
    </source>
</evidence>
<dbReference type="Proteomes" id="UP000467840">
    <property type="component" value="Chromosome 7"/>
</dbReference>
<keyword evidence="25" id="KW-1185">Reference proteome</keyword>
<evidence type="ECO:0000256" key="8">
    <source>
        <dbReference type="ARBA" id="ARBA00022723"/>
    </source>
</evidence>
<feature type="binding site" evidence="18">
    <location>
        <position position="676"/>
    </location>
    <ligand>
        <name>Ca(2+)</name>
        <dbReference type="ChEBI" id="CHEBI:29108"/>
        <label>1</label>
    </ligand>
</feature>
<feature type="binding site" evidence="18">
    <location>
        <position position="660"/>
    </location>
    <ligand>
        <name>Ca(2+)</name>
        <dbReference type="ChEBI" id="CHEBI:29108"/>
        <label>1</label>
    </ligand>
</feature>
<dbReference type="GO" id="GO:0020037">
    <property type="term" value="F:heme binding"/>
    <property type="evidence" value="ECO:0007669"/>
    <property type="project" value="InterPro"/>
</dbReference>
<dbReference type="EMBL" id="JAAGAX010000013">
    <property type="protein sequence ID" value="KAF2295199.1"/>
    <property type="molecule type" value="Genomic_DNA"/>
</dbReference>
<dbReference type="GO" id="GO:0042744">
    <property type="term" value="P:hydrogen peroxide catabolic process"/>
    <property type="evidence" value="ECO:0007669"/>
    <property type="project" value="InterPro"/>
</dbReference>
<evidence type="ECO:0000256" key="4">
    <source>
        <dbReference type="ARBA" id="ARBA00006873"/>
    </source>
</evidence>
<dbReference type="GO" id="GO:0006979">
    <property type="term" value="P:response to oxidative stress"/>
    <property type="evidence" value="ECO:0007669"/>
    <property type="project" value="InterPro"/>
</dbReference>
<dbReference type="InterPro" id="IPR000719">
    <property type="entry name" value="Prot_kinase_dom"/>
</dbReference>
<feature type="region of interest" description="Disordered" evidence="21">
    <location>
        <begin position="217"/>
        <end position="315"/>
    </location>
</feature>
<keyword evidence="7" id="KW-0808">Transferase</keyword>
<comment type="function">
    <text evidence="2">Removal of H(2)O(2), oxidation of toxic reductants, biosynthesis and degradation of lignin, suberization, auxin catabolism, response to environmental stresses such as wounding, pathogen attack and oxidative stress. These functions might be dependent on each isozyme/isoform in each plant tissue.</text>
</comment>
<dbReference type="Gene3D" id="1.10.420.10">
    <property type="entry name" value="Peroxidase, domain 2"/>
    <property type="match status" value="1"/>
</dbReference>
<dbReference type="InterPro" id="IPR017441">
    <property type="entry name" value="Protein_kinase_ATP_BS"/>
</dbReference>
<name>A0A6A6L6C3_HEVBR</name>
<feature type="compositionally biased region" description="Low complexity" evidence="21">
    <location>
        <begin position="79"/>
        <end position="89"/>
    </location>
</feature>
<feature type="binding site" evidence="18">
    <location>
        <position position="654"/>
    </location>
    <ligand>
        <name>Ca(2+)</name>
        <dbReference type="ChEBI" id="CHEBI:29108"/>
        <label>1</label>
    </ligand>
</feature>
<evidence type="ECO:0000256" key="1">
    <source>
        <dbReference type="ARBA" id="ARBA00000189"/>
    </source>
</evidence>
<dbReference type="PANTHER" id="PTHR48016">
    <property type="entry name" value="MAP KINASE KINASE KINASE SSK2-RELATED-RELATED"/>
    <property type="match status" value="1"/>
</dbReference>
<dbReference type="SUPFAM" id="SSF56112">
    <property type="entry name" value="Protein kinase-like (PK-like)"/>
    <property type="match status" value="1"/>
</dbReference>
<keyword evidence="14 19" id="KW-1015">Disulfide bond</keyword>
<comment type="cofactor">
    <cofactor evidence="18">
        <name>Ca(2+)</name>
        <dbReference type="ChEBI" id="CHEBI:29108"/>
    </cofactor>
    <text evidence="18">Binds 2 calcium ions per subunit.</text>
</comment>
<dbReference type="InterPro" id="IPR002016">
    <property type="entry name" value="Haem_peroxidase"/>
</dbReference>
<evidence type="ECO:0000256" key="16">
    <source>
        <dbReference type="ARBA" id="ARBA00048329"/>
    </source>
</evidence>
<dbReference type="InterPro" id="IPR010255">
    <property type="entry name" value="Haem_peroxidase_sf"/>
</dbReference>
<keyword evidence="11 20" id="KW-0067">ATP-binding</keyword>
<feature type="binding site" evidence="18">
    <location>
        <position position="665"/>
    </location>
    <ligand>
        <name>Ca(2+)</name>
        <dbReference type="ChEBI" id="CHEBI:29108"/>
        <label>1</label>
    </ligand>
</feature>
<evidence type="ECO:0000256" key="19">
    <source>
        <dbReference type="PIRSR" id="PIRSR600823-5"/>
    </source>
</evidence>
<keyword evidence="13 18" id="KW-0408">Iron</keyword>
<feature type="binding site" evidence="18">
    <location>
        <position position="782"/>
    </location>
    <ligand>
        <name>Ca(2+)</name>
        <dbReference type="ChEBI" id="CHEBI:29108"/>
        <label>2</label>
    </ligand>
</feature>
<dbReference type="PROSITE" id="PS00107">
    <property type="entry name" value="PROTEIN_KINASE_ATP"/>
    <property type="match status" value="1"/>
</dbReference>
<feature type="compositionally biased region" description="Basic and acidic residues" evidence="21">
    <location>
        <begin position="141"/>
        <end position="172"/>
    </location>
</feature>
<evidence type="ECO:0000313" key="24">
    <source>
        <dbReference type="EMBL" id="KAF2295199.1"/>
    </source>
</evidence>
<dbReference type="GO" id="GO:0140825">
    <property type="term" value="F:lactoperoxidase activity"/>
    <property type="evidence" value="ECO:0007669"/>
    <property type="project" value="UniProtKB-EC"/>
</dbReference>
<evidence type="ECO:0000256" key="18">
    <source>
        <dbReference type="PIRSR" id="PIRSR600823-3"/>
    </source>
</evidence>
<evidence type="ECO:0000256" key="9">
    <source>
        <dbReference type="ARBA" id="ARBA00022741"/>
    </source>
</evidence>
<evidence type="ECO:0000256" key="21">
    <source>
        <dbReference type="SAM" id="MobiDB-lite"/>
    </source>
</evidence>
<dbReference type="Pfam" id="PF00141">
    <property type="entry name" value="peroxidase"/>
    <property type="match status" value="1"/>
</dbReference>
<gene>
    <name evidence="24" type="ORF">GH714_032028</name>
</gene>
<reference evidence="24 25" key="1">
    <citation type="journal article" date="2020" name="Mol. Plant">
        <title>The Chromosome-Based Rubber Tree Genome Provides New Insights into Spurge Genome Evolution and Rubber Biosynthesis.</title>
        <authorList>
            <person name="Liu J."/>
            <person name="Shi C."/>
            <person name="Shi C.C."/>
            <person name="Li W."/>
            <person name="Zhang Q.J."/>
            <person name="Zhang Y."/>
            <person name="Li K."/>
            <person name="Lu H.F."/>
            <person name="Shi C."/>
            <person name="Zhu S.T."/>
            <person name="Xiao Z.Y."/>
            <person name="Nan H."/>
            <person name="Yue Y."/>
            <person name="Zhu X.G."/>
            <person name="Wu Y."/>
            <person name="Hong X.N."/>
            <person name="Fan G.Y."/>
            <person name="Tong Y."/>
            <person name="Zhang D."/>
            <person name="Mao C.L."/>
            <person name="Liu Y.L."/>
            <person name="Hao S.J."/>
            <person name="Liu W.Q."/>
            <person name="Lv M.Q."/>
            <person name="Zhang H.B."/>
            <person name="Liu Y."/>
            <person name="Hu-Tang G.R."/>
            <person name="Wang J.P."/>
            <person name="Wang J.H."/>
            <person name="Sun Y.H."/>
            <person name="Ni S.B."/>
            <person name="Chen W.B."/>
            <person name="Zhang X.C."/>
            <person name="Jiao Y.N."/>
            <person name="Eichler E.E."/>
            <person name="Li G.H."/>
            <person name="Liu X."/>
            <person name="Gao L.Z."/>
        </authorList>
    </citation>
    <scope>NUCLEOTIDE SEQUENCE [LARGE SCALE GENOMIC DNA]</scope>
    <source>
        <strain evidence="25">cv. GT1</strain>
        <tissue evidence="24">Leaf</tissue>
    </source>
</reference>
<dbReference type="FunFam" id="1.10.510.10:FF:000357">
    <property type="entry name" value="Mitogen-activated protein kinase kinase kinase 5"/>
    <property type="match status" value="1"/>
</dbReference>
<comment type="similarity">
    <text evidence="3">Belongs to the protein kinase superfamily. STE Ser/Thr protein kinase family. MAP kinase kinase kinase subfamily.</text>
</comment>
<comment type="catalytic activity">
    <reaction evidence="15">
        <text>L-threonyl-[protein] + ATP = O-phospho-L-threonyl-[protein] + ADP + H(+)</text>
        <dbReference type="Rhea" id="RHEA:46608"/>
        <dbReference type="Rhea" id="RHEA-COMP:11060"/>
        <dbReference type="Rhea" id="RHEA-COMP:11605"/>
        <dbReference type="ChEBI" id="CHEBI:15378"/>
        <dbReference type="ChEBI" id="CHEBI:30013"/>
        <dbReference type="ChEBI" id="CHEBI:30616"/>
        <dbReference type="ChEBI" id="CHEBI:61977"/>
        <dbReference type="ChEBI" id="CHEBI:456216"/>
        <dbReference type="EC" id="2.7.11.25"/>
    </reaction>
</comment>
<feature type="binding site" description="axial binding residue" evidence="18">
    <location>
        <position position="781"/>
    </location>
    <ligand>
        <name>heme b</name>
        <dbReference type="ChEBI" id="CHEBI:60344"/>
    </ligand>
    <ligandPart>
        <name>Fe</name>
        <dbReference type="ChEBI" id="CHEBI:18248"/>
    </ligandPart>
</feature>
<evidence type="ECO:0000313" key="25">
    <source>
        <dbReference type="Proteomes" id="UP000467840"/>
    </source>
</evidence>
<dbReference type="CDD" id="cd00693">
    <property type="entry name" value="secretory_peroxidase"/>
    <property type="match status" value="1"/>
</dbReference>
<feature type="binding site" evidence="18">
    <location>
        <position position="667"/>
    </location>
    <ligand>
        <name>Ca(2+)</name>
        <dbReference type="ChEBI" id="CHEBI:29108"/>
        <label>1</label>
    </ligand>
</feature>
<feature type="binding site" evidence="17">
    <location>
        <position position="751"/>
    </location>
    <ligand>
        <name>substrate</name>
    </ligand>
</feature>
<comment type="caution">
    <text evidence="24">The sequence shown here is derived from an EMBL/GenBank/DDBJ whole genome shotgun (WGS) entry which is preliminary data.</text>
</comment>
<feature type="compositionally biased region" description="Polar residues" evidence="21">
    <location>
        <begin position="221"/>
        <end position="239"/>
    </location>
</feature>
<feature type="compositionally biased region" description="Low complexity" evidence="21">
    <location>
        <begin position="8"/>
        <end position="24"/>
    </location>
</feature>
<sequence>MRWLQNISFSSSSNPSTSASSSSSAVGDATFSPAKKHSHYRSYIRAGPLALRFGGGGGPRFIRPKKLRHLTGNEVTDRASSASATATATKPNSDSAESVQLSRSPSSSSSTVPLRLSSSAPVPVPLPLPLPLPDNSNSGDGDLRLKSPKEKDRDGVKERERERSDGSGRERFSSSTSPIKSVFLGRDTRKVVEHLDIRSPRKVHPDFVMDNYGENFKANVPTRSAPTSPNGNDRYTRASSPAFFDYTAFNSDSSPLHSPPSRSPRRNPRSPNRPASPLNAKLSIETSTPGRESNANFEVHPLPLPPGAARPSVSTPVPQVIAKAESMPLKSQWQKGKLIGRGTFGSVYVASNRETGALCAMKEVDIFPDDPKSAESIKQLEQEIKILSHLKHPNIVQYYGSEIVEDRFYIYLEYVHPGSINKYVREHCGAITENVVRSFTRHILSGLAYLHSTKTIHRDIKGANLLVDASGVVKLADFGMSKHLTGQAAELSLKGSPYWMAPELMQAVMQKDTNSDLALAVDIWSLGCTIIEMFTGKPPWSDYEGAAAMFKVLRDIPPIPETLSPEGKDFLSCCFQRNPVDRPSASMLLEHRWLKNLMYLDFPSSTQSFNGIKSTDITHSQCPNMSEKGKVASDSETAQGSHRETSNLTAQVDDWQQEFVAVGCDGSLLLDGENGEKNALANRNSARGFEVIDNIKANLEKACPATVSCADILALAAREAVYLTGGPFWNVPLGRRDGLTGSQTAANQQIPSPFDPLEIITAKFTSKGLELKDVVVLSGGHTLGFAQCFTFKTRLFNFSGSGKPDPALDASFLQSLQNVCPNQADSDTNLAPFDSTSSKFDNLYYKLLVDNSGLLQSDQALMGDNKTASFVSYYSKFPYLFFRISEYQWSRWVALVFLQDKMGRSGKTVG</sequence>
<evidence type="ECO:0000256" key="13">
    <source>
        <dbReference type="ARBA" id="ARBA00023004"/>
    </source>
</evidence>
<evidence type="ECO:0000256" key="7">
    <source>
        <dbReference type="ARBA" id="ARBA00022679"/>
    </source>
</evidence>
<dbReference type="Gene3D" id="1.10.520.10">
    <property type="match status" value="1"/>
</dbReference>
<keyword evidence="18" id="KW-0106">Calcium</keyword>
<evidence type="ECO:0000256" key="17">
    <source>
        <dbReference type="PIRSR" id="PIRSR600823-2"/>
    </source>
</evidence>
<organism evidence="24 25">
    <name type="scientific">Hevea brasiliensis</name>
    <name type="common">Para rubber tree</name>
    <name type="synonym">Siphonia brasiliensis</name>
    <dbReference type="NCBI Taxonomy" id="3981"/>
    <lineage>
        <taxon>Eukaryota</taxon>
        <taxon>Viridiplantae</taxon>
        <taxon>Streptophyta</taxon>
        <taxon>Embryophyta</taxon>
        <taxon>Tracheophyta</taxon>
        <taxon>Spermatophyta</taxon>
        <taxon>Magnoliopsida</taxon>
        <taxon>eudicotyledons</taxon>
        <taxon>Gunneridae</taxon>
        <taxon>Pentapetalae</taxon>
        <taxon>rosids</taxon>
        <taxon>fabids</taxon>
        <taxon>Malpighiales</taxon>
        <taxon>Euphorbiaceae</taxon>
        <taxon>Crotonoideae</taxon>
        <taxon>Micrandreae</taxon>
        <taxon>Hevea</taxon>
    </lineage>
</organism>